<dbReference type="PANTHER" id="PTHR39189">
    <property type="entry name" value="UPF0173 METAL-DEPENDENT HYDROLASE YTKL"/>
    <property type="match status" value="1"/>
</dbReference>
<organism evidence="1 2">
    <name type="scientific">Candidatus Colwellbacteria bacterium RIFCSPLOWO2_12_FULL_44_13</name>
    <dbReference type="NCBI Taxonomy" id="1797694"/>
    <lineage>
        <taxon>Bacteria</taxon>
        <taxon>Candidatus Colwelliibacteriota</taxon>
    </lineage>
</organism>
<comment type="caution">
    <text evidence="1">The sequence shown here is derived from an EMBL/GenBank/DDBJ whole genome shotgun (WGS) entry which is preliminary data.</text>
</comment>
<evidence type="ECO:0000313" key="2">
    <source>
        <dbReference type="Proteomes" id="UP000176976"/>
    </source>
</evidence>
<dbReference type="SUPFAM" id="SSF56281">
    <property type="entry name" value="Metallo-hydrolase/oxidoreductase"/>
    <property type="match status" value="1"/>
</dbReference>
<reference evidence="1 2" key="1">
    <citation type="journal article" date="2016" name="Nat. Commun.">
        <title>Thousands of microbial genomes shed light on interconnected biogeochemical processes in an aquifer system.</title>
        <authorList>
            <person name="Anantharaman K."/>
            <person name="Brown C.T."/>
            <person name="Hug L.A."/>
            <person name="Sharon I."/>
            <person name="Castelle C.J."/>
            <person name="Probst A.J."/>
            <person name="Thomas B.C."/>
            <person name="Singh A."/>
            <person name="Wilkins M.J."/>
            <person name="Karaoz U."/>
            <person name="Brodie E.L."/>
            <person name="Williams K.H."/>
            <person name="Hubbard S.S."/>
            <person name="Banfield J.F."/>
        </authorList>
    </citation>
    <scope>NUCLEOTIDE SEQUENCE [LARGE SCALE GENOMIC DNA]</scope>
</reference>
<proteinExistence type="predicted"/>
<evidence type="ECO:0000313" key="1">
    <source>
        <dbReference type="EMBL" id="OGY61393.1"/>
    </source>
</evidence>
<name>A0A1G1Z9S0_9BACT</name>
<dbReference type="InterPro" id="IPR036866">
    <property type="entry name" value="RibonucZ/Hydroxyglut_hydro"/>
</dbReference>
<dbReference type="Gene3D" id="3.60.15.10">
    <property type="entry name" value="Ribonuclease Z/Hydroxyacylglutathione hydrolase-like"/>
    <property type="match status" value="1"/>
</dbReference>
<accession>A0A1G1Z9S0</accession>
<protein>
    <recommendedName>
        <fullName evidence="3">Zn-dependent hydrolase</fullName>
    </recommendedName>
</protein>
<gene>
    <name evidence="1" type="ORF">A3H06_00805</name>
</gene>
<dbReference type="AlphaFoldDB" id="A0A1G1Z9S0"/>
<dbReference type="EMBL" id="MHJC01000023">
    <property type="protein sequence ID" value="OGY61393.1"/>
    <property type="molecule type" value="Genomic_DNA"/>
</dbReference>
<dbReference type="Proteomes" id="UP000176976">
    <property type="component" value="Unassembled WGS sequence"/>
</dbReference>
<dbReference type="Pfam" id="PF13483">
    <property type="entry name" value="Lactamase_B_3"/>
    <property type="match status" value="1"/>
</dbReference>
<evidence type="ECO:0008006" key="3">
    <source>
        <dbReference type="Google" id="ProtNLM"/>
    </source>
</evidence>
<dbReference type="PANTHER" id="PTHR39189:SF1">
    <property type="entry name" value="UPF0173 METAL-DEPENDENT HYDROLASE YTKL"/>
    <property type="match status" value="1"/>
</dbReference>
<sequence>MTVNWYGEGCFRIQASDFNLISDPFSSATGLTPPRIKADITLFTKQDLPLTSTNDDPGVIIGQGEYEMRGVRVNGFALDQETTDATIRSVYTIDIENVRFALLGELTAIPDPSLLDKLGDVDVLFLPAGGKPFLNQKDAATLIKQIEPKVIIPTFFKIPKLKIARADIRAFAEELGQKPDIHEKFTFKKKDIESLITKLVVLGV</sequence>